<dbReference type="Pfam" id="PF00692">
    <property type="entry name" value="dUTPase"/>
    <property type="match status" value="1"/>
</dbReference>
<comment type="similarity">
    <text evidence="2 5">Belongs to the dUTPase family.</text>
</comment>
<dbReference type="Gene3D" id="2.70.40.10">
    <property type="match status" value="1"/>
</dbReference>
<comment type="pathway">
    <text evidence="1 5">Pyrimidine metabolism; dUMP biosynthesis; dUMP from dCTP (dUTP route): step 2/2.</text>
</comment>
<protein>
    <recommendedName>
        <fullName evidence="5">Deoxyuridine 5'-triphosphate nucleotidohydrolase</fullName>
        <shortName evidence="5">dUTPase</shortName>
        <ecNumber evidence="5">3.6.1.23</ecNumber>
    </recommendedName>
    <alternativeName>
        <fullName evidence="5">dUTP pyrophosphatase</fullName>
    </alternativeName>
</protein>
<name>A0ABM4DF86_HYDVU</name>
<evidence type="ECO:0000313" key="9">
    <source>
        <dbReference type="RefSeq" id="XP_065673080.1"/>
    </source>
</evidence>
<keyword evidence="5" id="KW-0460">Magnesium</keyword>
<dbReference type="RefSeq" id="XP_065673080.1">
    <property type="nucleotide sequence ID" value="XM_065817008.1"/>
</dbReference>
<keyword evidence="3 5" id="KW-0378">Hydrolase</keyword>
<comment type="function">
    <text evidence="5">Involved in nucleotide metabolism via production of dUMP, the immediate precursor of thymidine nucleotides, and decreases the intracellular concentration of dUTP so that uracil cannot be incorporated into DNA.</text>
</comment>
<evidence type="ECO:0000256" key="4">
    <source>
        <dbReference type="ARBA" id="ARBA00023080"/>
    </source>
</evidence>
<dbReference type="InterPro" id="IPR029054">
    <property type="entry name" value="dUTPase-like"/>
</dbReference>
<dbReference type="PANTHER" id="PTHR11241">
    <property type="entry name" value="DEOXYURIDINE 5'-TRIPHOSPHATE NUCLEOTIDOHYDROLASE"/>
    <property type="match status" value="1"/>
</dbReference>
<reference evidence="9" key="1">
    <citation type="submission" date="2025-08" db="UniProtKB">
        <authorList>
            <consortium name="RefSeq"/>
        </authorList>
    </citation>
    <scope>IDENTIFICATION</scope>
</reference>
<dbReference type="InterPro" id="IPR033704">
    <property type="entry name" value="dUTPase_trimeric"/>
</dbReference>
<evidence type="ECO:0000313" key="8">
    <source>
        <dbReference type="Proteomes" id="UP001652625"/>
    </source>
</evidence>
<proteinExistence type="inferred from homology"/>
<comment type="catalytic activity">
    <reaction evidence="5">
        <text>dUTP + H2O = dUMP + diphosphate + H(+)</text>
        <dbReference type="Rhea" id="RHEA:10248"/>
        <dbReference type="ChEBI" id="CHEBI:15377"/>
        <dbReference type="ChEBI" id="CHEBI:15378"/>
        <dbReference type="ChEBI" id="CHEBI:33019"/>
        <dbReference type="ChEBI" id="CHEBI:61555"/>
        <dbReference type="ChEBI" id="CHEBI:246422"/>
        <dbReference type="EC" id="3.6.1.23"/>
    </reaction>
</comment>
<keyword evidence="8" id="KW-1185">Reference proteome</keyword>
<dbReference type="EC" id="3.6.1.23" evidence="5"/>
<evidence type="ECO:0000256" key="3">
    <source>
        <dbReference type="ARBA" id="ARBA00022801"/>
    </source>
</evidence>
<dbReference type="InterPro" id="IPR008181">
    <property type="entry name" value="dUTPase"/>
</dbReference>
<evidence type="ECO:0000256" key="2">
    <source>
        <dbReference type="ARBA" id="ARBA00006581"/>
    </source>
</evidence>
<feature type="compositionally biased region" description="Polar residues" evidence="6">
    <location>
        <begin position="83"/>
        <end position="95"/>
    </location>
</feature>
<dbReference type="GeneID" id="136090395"/>
<evidence type="ECO:0000256" key="5">
    <source>
        <dbReference type="RuleBase" id="RU367024"/>
    </source>
</evidence>
<gene>
    <name evidence="9" type="primary">LOC136090395</name>
</gene>
<keyword evidence="5" id="KW-0479">Metal-binding</keyword>
<feature type="region of interest" description="Disordered" evidence="6">
    <location>
        <begin position="75"/>
        <end position="98"/>
    </location>
</feature>
<keyword evidence="4 5" id="KW-0546">Nucleotide metabolism</keyword>
<evidence type="ECO:0000256" key="6">
    <source>
        <dbReference type="SAM" id="MobiDB-lite"/>
    </source>
</evidence>
<dbReference type="SUPFAM" id="SSF51283">
    <property type="entry name" value="dUTPase-like"/>
    <property type="match status" value="1"/>
</dbReference>
<sequence>MDENIYGQILSKSGLANTNGVIVLNAQGVIDADYRDKIKVILFNTSNEDYVIRRGDAVAQITLINTNKNMGYKAENKEDRIQTDNGVNNKDSTTKGPMIVSHTDNDVGLLSNALSLTHVKKIKDLSERVEYLEESGYSEQSGRSCG</sequence>
<dbReference type="Proteomes" id="UP001652625">
    <property type="component" value="Chromosome 13"/>
</dbReference>
<dbReference type="InterPro" id="IPR036157">
    <property type="entry name" value="dUTPase-like_sf"/>
</dbReference>
<organism evidence="8 9">
    <name type="scientific">Hydra vulgaris</name>
    <name type="common">Hydra</name>
    <name type="synonym">Hydra attenuata</name>
    <dbReference type="NCBI Taxonomy" id="6087"/>
    <lineage>
        <taxon>Eukaryota</taxon>
        <taxon>Metazoa</taxon>
        <taxon>Cnidaria</taxon>
        <taxon>Hydrozoa</taxon>
        <taxon>Hydroidolina</taxon>
        <taxon>Anthoathecata</taxon>
        <taxon>Aplanulata</taxon>
        <taxon>Hydridae</taxon>
        <taxon>Hydra</taxon>
    </lineage>
</organism>
<dbReference type="CDD" id="cd07557">
    <property type="entry name" value="trimeric_dUTPase"/>
    <property type="match status" value="1"/>
</dbReference>
<feature type="domain" description="dUTPase-like" evidence="7">
    <location>
        <begin position="2"/>
        <end position="93"/>
    </location>
</feature>
<comment type="cofactor">
    <cofactor evidence="5">
        <name>Mg(2+)</name>
        <dbReference type="ChEBI" id="CHEBI:18420"/>
    </cofactor>
</comment>
<evidence type="ECO:0000256" key="1">
    <source>
        <dbReference type="ARBA" id="ARBA00005142"/>
    </source>
</evidence>
<dbReference type="PANTHER" id="PTHR11241:SF0">
    <property type="entry name" value="DEOXYURIDINE 5'-TRIPHOSPHATE NUCLEOTIDOHYDROLASE"/>
    <property type="match status" value="1"/>
</dbReference>
<accession>A0ABM4DF86</accession>
<evidence type="ECO:0000259" key="7">
    <source>
        <dbReference type="Pfam" id="PF00692"/>
    </source>
</evidence>